<feature type="region of interest" description="Disordered" evidence="1">
    <location>
        <begin position="1"/>
        <end position="22"/>
    </location>
</feature>
<reference evidence="2" key="2">
    <citation type="journal article" date="2015" name="Data Brief">
        <title>Shoot transcriptome of the giant reed, Arundo donax.</title>
        <authorList>
            <person name="Barrero R.A."/>
            <person name="Guerrero F.D."/>
            <person name="Moolhuijzen P."/>
            <person name="Goolsby J.A."/>
            <person name="Tidwell J."/>
            <person name="Bellgard S.E."/>
            <person name="Bellgard M.I."/>
        </authorList>
    </citation>
    <scope>NUCLEOTIDE SEQUENCE</scope>
    <source>
        <tissue evidence="2">Shoot tissue taken approximately 20 cm above the soil surface</tissue>
    </source>
</reference>
<evidence type="ECO:0000256" key="1">
    <source>
        <dbReference type="SAM" id="MobiDB-lite"/>
    </source>
</evidence>
<dbReference type="AlphaFoldDB" id="A0A0A9DW66"/>
<feature type="compositionally biased region" description="Polar residues" evidence="1">
    <location>
        <begin position="1"/>
        <end position="15"/>
    </location>
</feature>
<sequence>MTSGSCCIARSTSAQDGPGAARVTAKQCGPSLCETRTTLGPPKRLCSPPRASW</sequence>
<evidence type="ECO:0000313" key="2">
    <source>
        <dbReference type="EMBL" id="JAD90943.1"/>
    </source>
</evidence>
<protein>
    <submittedName>
        <fullName evidence="2">Uncharacterized protein</fullName>
    </submittedName>
</protein>
<name>A0A0A9DW66_ARUDO</name>
<dbReference type="EMBL" id="GBRH01206952">
    <property type="protein sequence ID" value="JAD90943.1"/>
    <property type="molecule type" value="Transcribed_RNA"/>
</dbReference>
<accession>A0A0A9DW66</accession>
<organism evidence="2">
    <name type="scientific">Arundo donax</name>
    <name type="common">Giant reed</name>
    <name type="synonym">Donax arundinaceus</name>
    <dbReference type="NCBI Taxonomy" id="35708"/>
    <lineage>
        <taxon>Eukaryota</taxon>
        <taxon>Viridiplantae</taxon>
        <taxon>Streptophyta</taxon>
        <taxon>Embryophyta</taxon>
        <taxon>Tracheophyta</taxon>
        <taxon>Spermatophyta</taxon>
        <taxon>Magnoliopsida</taxon>
        <taxon>Liliopsida</taxon>
        <taxon>Poales</taxon>
        <taxon>Poaceae</taxon>
        <taxon>PACMAD clade</taxon>
        <taxon>Arundinoideae</taxon>
        <taxon>Arundineae</taxon>
        <taxon>Arundo</taxon>
    </lineage>
</organism>
<proteinExistence type="predicted"/>
<reference evidence="2" key="1">
    <citation type="submission" date="2014-09" db="EMBL/GenBank/DDBJ databases">
        <authorList>
            <person name="Magalhaes I.L.F."/>
            <person name="Oliveira U."/>
            <person name="Santos F.R."/>
            <person name="Vidigal T.H.D.A."/>
            <person name="Brescovit A.D."/>
            <person name="Santos A.J."/>
        </authorList>
    </citation>
    <scope>NUCLEOTIDE SEQUENCE</scope>
    <source>
        <tissue evidence="2">Shoot tissue taken approximately 20 cm above the soil surface</tissue>
    </source>
</reference>